<reference evidence="9 10" key="1">
    <citation type="submission" date="2015-03" db="EMBL/GenBank/DDBJ databases">
        <title>Genome sequence of Pseudoalteromonas aurantia.</title>
        <authorList>
            <person name="Xie B.-B."/>
            <person name="Rong J.-C."/>
            <person name="Qin Q.-L."/>
            <person name="Zhang Y.-Z."/>
        </authorList>
    </citation>
    <scope>NUCLEOTIDE SEQUENCE [LARGE SCALE GENOMIC DNA]</scope>
    <source>
        <strain evidence="9 10">208</strain>
    </source>
</reference>
<dbReference type="SUPFAM" id="SSF55486">
    <property type="entry name" value="Metalloproteases ('zincins'), catalytic domain"/>
    <property type="match status" value="1"/>
</dbReference>
<feature type="binding site" evidence="6">
    <location>
        <position position="169"/>
    </location>
    <ligand>
        <name>Zn(2+)</name>
        <dbReference type="ChEBI" id="CHEBI:29105"/>
        <note>catalytic</note>
    </ligand>
</feature>
<dbReference type="InterPro" id="IPR001506">
    <property type="entry name" value="Peptidase_M12A"/>
</dbReference>
<keyword evidence="4 6" id="KW-0862">Zinc</keyword>
<evidence type="ECO:0000256" key="4">
    <source>
        <dbReference type="ARBA" id="ARBA00022833"/>
    </source>
</evidence>
<dbReference type="Proteomes" id="UP000615755">
    <property type="component" value="Unassembled WGS sequence"/>
</dbReference>
<name>A0ABR9EEB6_9GAMM</name>
<dbReference type="PRINTS" id="PR00480">
    <property type="entry name" value="ASTACIN"/>
</dbReference>
<feature type="binding site" evidence="6">
    <location>
        <position position="165"/>
    </location>
    <ligand>
        <name>Zn(2+)</name>
        <dbReference type="ChEBI" id="CHEBI:29105"/>
        <note>catalytic</note>
    </ligand>
</feature>
<dbReference type="CDD" id="cd04280">
    <property type="entry name" value="ZnMc_astacin_like"/>
    <property type="match status" value="1"/>
</dbReference>
<gene>
    <name evidence="9" type="ORF">PAUR_a3156</name>
</gene>
<evidence type="ECO:0000256" key="1">
    <source>
        <dbReference type="ARBA" id="ARBA00022670"/>
    </source>
</evidence>
<protein>
    <recommendedName>
        <fullName evidence="8">Peptidase M12A domain-containing protein</fullName>
    </recommendedName>
</protein>
<keyword evidence="7" id="KW-0732">Signal</keyword>
<keyword evidence="3 6" id="KW-0378">Hydrolase</keyword>
<feature type="signal peptide" evidence="7">
    <location>
        <begin position="1"/>
        <end position="18"/>
    </location>
</feature>
<keyword evidence="2 6" id="KW-0479">Metal-binding</keyword>
<dbReference type="InterPro" id="IPR006026">
    <property type="entry name" value="Peptidase_Metallo"/>
</dbReference>
<feature type="binding site" evidence="6">
    <location>
        <position position="175"/>
    </location>
    <ligand>
        <name>Zn(2+)</name>
        <dbReference type="ChEBI" id="CHEBI:29105"/>
        <note>catalytic</note>
    </ligand>
</feature>
<evidence type="ECO:0000313" key="9">
    <source>
        <dbReference type="EMBL" id="MBE0369331.1"/>
    </source>
</evidence>
<feature type="chain" id="PRO_5047445937" description="Peptidase M12A domain-containing protein" evidence="7">
    <location>
        <begin position="19"/>
        <end position="359"/>
    </location>
</feature>
<keyword evidence="1 6" id="KW-0645">Protease</keyword>
<dbReference type="EMBL" id="AQGV01000012">
    <property type="protein sequence ID" value="MBE0369331.1"/>
    <property type="molecule type" value="Genomic_DNA"/>
</dbReference>
<dbReference type="Pfam" id="PF01400">
    <property type="entry name" value="Astacin"/>
    <property type="match status" value="1"/>
</dbReference>
<sequence length="359" mass="40887">MRFKFTFLFLLLSSQINANNNEYIIEGVDELGQEVNQKIKVENKNGKILYQGDILVSGVNIRDVFDISPMAIVKPSNYRWRNGDDSIAYFRFNGLDFRQRQAVYHAMSVIERSSGVRFKESQSEKDIIEIVKSGDSECYSQVGKVGGIQELGLGNGCFTGSIIIHELLHALGFWHEQSRSDRDNHILIHWDNIREEKKHNFNKQVGGNLGNYDYKSIMHYSNNSWAIDKTKPTITAISDPNLILGSNSLSSTDISTLQNMYGVTPKLRASSGQCGGNYDLYWSMPKQGGYHEYYAEIYLDNEFYRDSDFRFGETSIKIYSNSSVKVRLCESVQGYCGTFSNTVYLPRDTSDDCDRGPRD</sequence>
<evidence type="ECO:0000256" key="2">
    <source>
        <dbReference type="ARBA" id="ARBA00022723"/>
    </source>
</evidence>
<organism evidence="9 10">
    <name type="scientific">Pseudoalteromonas aurantia 208</name>
    <dbReference type="NCBI Taxonomy" id="1314867"/>
    <lineage>
        <taxon>Bacteria</taxon>
        <taxon>Pseudomonadati</taxon>
        <taxon>Pseudomonadota</taxon>
        <taxon>Gammaproteobacteria</taxon>
        <taxon>Alteromonadales</taxon>
        <taxon>Pseudoalteromonadaceae</taxon>
        <taxon>Pseudoalteromonas</taxon>
    </lineage>
</organism>
<dbReference type="PANTHER" id="PTHR10127:SF780">
    <property type="entry name" value="METALLOENDOPEPTIDASE"/>
    <property type="match status" value="1"/>
</dbReference>
<evidence type="ECO:0000313" key="10">
    <source>
        <dbReference type="Proteomes" id="UP000615755"/>
    </source>
</evidence>
<evidence type="ECO:0000256" key="6">
    <source>
        <dbReference type="PROSITE-ProRule" id="PRU01211"/>
    </source>
</evidence>
<evidence type="ECO:0000256" key="5">
    <source>
        <dbReference type="ARBA" id="ARBA00023049"/>
    </source>
</evidence>
<dbReference type="PROSITE" id="PS51864">
    <property type="entry name" value="ASTACIN"/>
    <property type="match status" value="1"/>
</dbReference>
<comment type="caution">
    <text evidence="6">Lacks conserved residue(s) required for the propagation of feature annotation.</text>
</comment>
<dbReference type="InterPro" id="IPR024079">
    <property type="entry name" value="MetalloPept_cat_dom_sf"/>
</dbReference>
<feature type="active site" evidence="6">
    <location>
        <position position="166"/>
    </location>
</feature>
<dbReference type="Gene3D" id="3.40.390.10">
    <property type="entry name" value="Collagenase (Catalytic Domain)"/>
    <property type="match status" value="1"/>
</dbReference>
<evidence type="ECO:0000259" key="8">
    <source>
        <dbReference type="PROSITE" id="PS51864"/>
    </source>
</evidence>
<evidence type="ECO:0000256" key="7">
    <source>
        <dbReference type="SAM" id="SignalP"/>
    </source>
</evidence>
<dbReference type="InterPro" id="IPR034035">
    <property type="entry name" value="Astacin-like_dom"/>
</dbReference>
<feature type="domain" description="Peptidase M12A" evidence="8">
    <location>
        <begin position="70"/>
        <end position="266"/>
    </location>
</feature>
<comment type="cofactor">
    <cofactor evidence="6">
        <name>Zn(2+)</name>
        <dbReference type="ChEBI" id="CHEBI:29105"/>
    </cofactor>
    <text evidence="6">Binds 1 zinc ion per subunit.</text>
</comment>
<comment type="caution">
    <text evidence="9">The sequence shown here is derived from an EMBL/GenBank/DDBJ whole genome shotgun (WGS) entry which is preliminary data.</text>
</comment>
<proteinExistence type="predicted"/>
<evidence type="ECO:0000256" key="3">
    <source>
        <dbReference type="ARBA" id="ARBA00022801"/>
    </source>
</evidence>
<dbReference type="PANTHER" id="PTHR10127">
    <property type="entry name" value="DISCOIDIN, CUB, EGF, LAMININ , AND ZINC METALLOPROTEASE DOMAIN CONTAINING"/>
    <property type="match status" value="1"/>
</dbReference>
<accession>A0ABR9EEB6</accession>
<keyword evidence="10" id="KW-1185">Reference proteome</keyword>
<dbReference type="SMART" id="SM00235">
    <property type="entry name" value="ZnMc"/>
    <property type="match status" value="1"/>
</dbReference>
<keyword evidence="5 6" id="KW-0482">Metalloprotease</keyword>
<dbReference type="RefSeq" id="WP_192508479.1">
    <property type="nucleotide sequence ID" value="NZ_AQGV01000012.1"/>
</dbReference>